<evidence type="ECO:0000256" key="1">
    <source>
        <dbReference type="ARBA" id="ARBA00007253"/>
    </source>
</evidence>
<dbReference type="PROSITE" id="PS50082">
    <property type="entry name" value="WD_REPEATS_2"/>
    <property type="match status" value="1"/>
</dbReference>
<dbReference type="OrthoDB" id="1679703at2759"/>
<evidence type="ECO:0000256" key="4">
    <source>
        <dbReference type="PROSITE-ProRule" id="PRU00221"/>
    </source>
</evidence>
<keyword evidence="3" id="KW-0677">Repeat</keyword>
<proteinExistence type="inferred from homology"/>
<dbReference type="EMBL" id="PGGS01004833">
    <property type="protein sequence ID" value="PNG93953.1"/>
    <property type="molecule type" value="Genomic_DNA"/>
</dbReference>
<dbReference type="InterPro" id="IPR036322">
    <property type="entry name" value="WD40_repeat_dom_sf"/>
</dbReference>
<gene>
    <name evidence="5" type="ORF">TSOC_015296</name>
</gene>
<protein>
    <submittedName>
        <fullName evidence="5">Guanine nucleotide-binding protein subunit beta-like protein</fullName>
    </submittedName>
</protein>
<dbReference type="PROSITE" id="PS50294">
    <property type="entry name" value="WD_REPEATS_REGION"/>
    <property type="match status" value="1"/>
</dbReference>
<dbReference type="AlphaFoldDB" id="A0A2J7Z106"/>
<dbReference type="PROSITE" id="PS00678">
    <property type="entry name" value="WD_REPEATS_1"/>
    <property type="match status" value="1"/>
</dbReference>
<name>A0A2J7Z106_9CHLO</name>
<evidence type="ECO:0000313" key="5">
    <source>
        <dbReference type="EMBL" id="PNG93953.1"/>
    </source>
</evidence>
<dbReference type="FunFam" id="2.130.10.10:FF:000615">
    <property type="entry name" value="Receptor for activated C kinase 1"/>
    <property type="match status" value="1"/>
</dbReference>
<feature type="non-terminal residue" evidence="5">
    <location>
        <position position="169"/>
    </location>
</feature>
<dbReference type="Gene3D" id="2.130.10.10">
    <property type="entry name" value="YVTN repeat-like/Quinoprotein amine dehydrogenase"/>
    <property type="match status" value="1"/>
</dbReference>
<dbReference type="InterPro" id="IPR001680">
    <property type="entry name" value="WD40_rpt"/>
</dbReference>
<dbReference type="PANTHER" id="PTHR19868">
    <property type="entry name" value="RECEPTOR FOR ACTIVATED PROTEIN KINASE C RACK1"/>
    <property type="match status" value="1"/>
</dbReference>
<dbReference type="Pfam" id="PF00400">
    <property type="entry name" value="WD40"/>
    <property type="match status" value="3"/>
</dbReference>
<evidence type="ECO:0000256" key="3">
    <source>
        <dbReference type="ARBA" id="ARBA00022737"/>
    </source>
</evidence>
<keyword evidence="2 4" id="KW-0853">WD repeat</keyword>
<comment type="caution">
    <text evidence="5">The sequence shown here is derived from an EMBL/GenBank/DDBJ whole genome shotgun (WGS) entry which is preliminary data.</text>
</comment>
<evidence type="ECO:0000256" key="2">
    <source>
        <dbReference type="ARBA" id="ARBA00022574"/>
    </source>
</evidence>
<dbReference type="SUPFAM" id="SSF50978">
    <property type="entry name" value="WD40 repeat-like"/>
    <property type="match status" value="1"/>
</dbReference>
<dbReference type="InterPro" id="IPR045223">
    <property type="entry name" value="RACK1-like"/>
</dbReference>
<accession>A0A2J7Z106</accession>
<dbReference type="InterPro" id="IPR015943">
    <property type="entry name" value="WD40/YVTN_repeat-like_dom_sf"/>
</dbReference>
<reference evidence="5 6" key="1">
    <citation type="journal article" date="2017" name="Mol. Biol. Evol.">
        <title>The 4-celled Tetrabaena socialis nuclear genome reveals the essential components for genetic control of cell number at the origin of multicellularity in the volvocine lineage.</title>
        <authorList>
            <person name="Featherston J."/>
            <person name="Arakaki Y."/>
            <person name="Hanschen E.R."/>
            <person name="Ferris P.J."/>
            <person name="Michod R.E."/>
            <person name="Olson B.J.S.C."/>
            <person name="Nozaki H."/>
            <person name="Durand P.M."/>
        </authorList>
    </citation>
    <scope>NUCLEOTIDE SEQUENCE [LARGE SCALE GENOMIC DNA]</scope>
    <source>
        <strain evidence="5 6">NIES-571</strain>
    </source>
</reference>
<evidence type="ECO:0000313" key="6">
    <source>
        <dbReference type="Proteomes" id="UP000236333"/>
    </source>
</evidence>
<dbReference type="SMART" id="SM00320">
    <property type="entry name" value="WD40"/>
    <property type="match status" value="2"/>
</dbReference>
<sequence>MAETLTLRATLKGHTNWVTAIATPLDPSSNTLLSASRCVGARMQANALDRWRGHCLLAVVNNGCLRSFLGPSPAVDSIACASCARSDKTVLVWELERSESNYGYAKKALKGHSHFVQDVVISSDGQFCLTGSWDGTLRLWDLNTGTTTRRFVGHTKDVLSVAFSVDNRQ</sequence>
<keyword evidence="6" id="KW-1185">Reference proteome</keyword>
<dbReference type="GO" id="GO:0043022">
    <property type="term" value="F:ribosome binding"/>
    <property type="evidence" value="ECO:0007669"/>
    <property type="project" value="InterPro"/>
</dbReference>
<dbReference type="InterPro" id="IPR019775">
    <property type="entry name" value="WD40_repeat_CS"/>
</dbReference>
<comment type="similarity">
    <text evidence="1">Belongs to the WD repeat G protein beta family. Ribosomal protein RACK1 subfamily.</text>
</comment>
<feature type="repeat" description="WD" evidence="4">
    <location>
        <begin position="109"/>
        <end position="150"/>
    </location>
</feature>
<organism evidence="5 6">
    <name type="scientific">Tetrabaena socialis</name>
    <dbReference type="NCBI Taxonomy" id="47790"/>
    <lineage>
        <taxon>Eukaryota</taxon>
        <taxon>Viridiplantae</taxon>
        <taxon>Chlorophyta</taxon>
        <taxon>core chlorophytes</taxon>
        <taxon>Chlorophyceae</taxon>
        <taxon>CS clade</taxon>
        <taxon>Chlamydomonadales</taxon>
        <taxon>Tetrabaenaceae</taxon>
        <taxon>Tetrabaena</taxon>
    </lineage>
</organism>
<dbReference type="GO" id="GO:0045182">
    <property type="term" value="F:translation regulator activity"/>
    <property type="evidence" value="ECO:0007669"/>
    <property type="project" value="InterPro"/>
</dbReference>
<dbReference type="Proteomes" id="UP000236333">
    <property type="component" value="Unassembled WGS sequence"/>
</dbReference>